<dbReference type="RefSeq" id="WP_096699258.1">
    <property type="nucleotide sequence ID" value="NZ_CP023483.1"/>
</dbReference>
<dbReference type="EMBL" id="CP023483">
    <property type="protein sequence ID" value="ATF25348.1"/>
    <property type="molecule type" value="Genomic_DNA"/>
</dbReference>
<evidence type="ECO:0000259" key="2">
    <source>
        <dbReference type="Pfam" id="PF05065"/>
    </source>
</evidence>
<organism evidence="3 4">
    <name type="scientific">Brochothrix thermosphacta</name>
    <name type="common">Microbacterium thermosphactum</name>
    <dbReference type="NCBI Taxonomy" id="2756"/>
    <lineage>
        <taxon>Bacteria</taxon>
        <taxon>Bacillati</taxon>
        <taxon>Bacillota</taxon>
        <taxon>Bacilli</taxon>
        <taxon>Bacillales</taxon>
        <taxon>Listeriaceae</taxon>
        <taxon>Brochothrix</taxon>
    </lineage>
</organism>
<dbReference type="KEGG" id="bths:CNY62_02465"/>
<sequence length="380" mass="42440">MTMKLKGLQKYNEQKAIFADLVTKKAPRDEQDEAYMNMMNAMAEDLLAESRKESRNEAEKLFDATRGNPTMTAEVTKFFNDINTEVGYKEEKLLPQTVIDEIFEDLTTEHPFLASIGMKTTGLRLKFLKSETSGVAVWGKIFGEIKGQLDAAFSDEEAIQNKLTAFVVLPKDLNDFGPAWIKRYVVTQITEAFSVALEIGFITGDGKEQPVGLTREVKKDVAIVDGKYPEKTAAGTLTFSDPKATVKELVEVFKYHSIKENGKAFNSAGKVTLLVNPVDAWDVRTQYTHLNANGVYVTAMPFNLTILESVFVPAKKAISYVAERYDAYVAGGVNIQKYDQTLALEDLDLYTAKQFAYGKAKDDKVAAIWDLKIETEVEKP</sequence>
<protein>
    <submittedName>
        <fullName evidence="3">Phage major capsid protein</fullName>
    </submittedName>
</protein>
<comment type="subcellular location">
    <subcellularLocation>
        <location evidence="1">Virion</location>
    </subcellularLocation>
</comment>
<evidence type="ECO:0000313" key="3">
    <source>
        <dbReference type="EMBL" id="ATF25348.1"/>
    </source>
</evidence>
<dbReference type="OrthoDB" id="2043141at2"/>
<proteinExistence type="predicted"/>
<dbReference type="InterPro" id="IPR024455">
    <property type="entry name" value="Phage_capsid"/>
</dbReference>
<gene>
    <name evidence="3" type="ORF">CNY62_02465</name>
</gene>
<dbReference type="SUPFAM" id="SSF56563">
    <property type="entry name" value="Major capsid protein gp5"/>
    <property type="match status" value="1"/>
</dbReference>
<keyword evidence="4" id="KW-1185">Reference proteome</keyword>
<dbReference type="AlphaFoldDB" id="A0A291BVU1"/>
<feature type="domain" description="Phage capsid-like C-terminal" evidence="2">
    <location>
        <begin position="93"/>
        <end position="285"/>
    </location>
</feature>
<evidence type="ECO:0000313" key="4">
    <source>
        <dbReference type="Proteomes" id="UP000243591"/>
    </source>
</evidence>
<dbReference type="Proteomes" id="UP000243591">
    <property type="component" value="Chromosome"/>
</dbReference>
<dbReference type="Pfam" id="PF05065">
    <property type="entry name" value="Phage_capsid"/>
    <property type="match status" value="1"/>
</dbReference>
<evidence type="ECO:0000256" key="1">
    <source>
        <dbReference type="ARBA" id="ARBA00004328"/>
    </source>
</evidence>
<name>A0A291BVU1_BROTH</name>
<dbReference type="NCBIfam" id="TIGR01554">
    <property type="entry name" value="major_cap_HK97"/>
    <property type="match status" value="1"/>
</dbReference>
<accession>A0A291BVU1</accession>
<dbReference type="InterPro" id="IPR054612">
    <property type="entry name" value="Phage_capsid-like_C"/>
</dbReference>
<reference evidence="3 4" key="1">
    <citation type="submission" date="2017-09" db="EMBL/GenBank/DDBJ databases">
        <title>Complete Genome Sequences of Two Strains of the Meat Spoilage Bacterium Brochothrix thermosphacta Isolated from Ground Chicken.</title>
        <authorList>
            <person name="Paoli G.C."/>
            <person name="Wijey C."/>
            <person name="Chen C.-Y."/>
            <person name="Nguyen L."/>
            <person name="Yan X."/>
            <person name="Irwin P.L."/>
        </authorList>
    </citation>
    <scope>NUCLEOTIDE SEQUENCE [LARGE SCALE GENOMIC DNA]</scope>
    <source>
        <strain evidence="3 4">BI</strain>
    </source>
</reference>